<protein>
    <submittedName>
        <fullName evidence="1">Uncharacterized protein</fullName>
    </submittedName>
</protein>
<gene>
    <name evidence="1" type="ORF">ATANTOWER_021232</name>
</gene>
<evidence type="ECO:0000313" key="2">
    <source>
        <dbReference type="Proteomes" id="UP001345963"/>
    </source>
</evidence>
<accession>A0ABU7ACF8</accession>
<organism evidence="1 2">
    <name type="scientific">Ataeniobius toweri</name>
    <dbReference type="NCBI Taxonomy" id="208326"/>
    <lineage>
        <taxon>Eukaryota</taxon>
        <taxon>Metazoa</taxon>
        <taxon>Chordata</taxon>
        <taxon>Craniata</taxon>
        <taxon>Vertebrata</taxon>
        <taxon>Euteleostomi</taxon>
        <taxon>Actinopterygii</taxon>
        <taxon>Neopterygii</taxon>
        <taxon>Teleostei</taxon>
        <taxon>Neoteleostei</taxon>
        <taxon>Acanthomorphata</taxon>
        <taxon>Ovalentaria</taxon>
        <taxon>Atherinomorphae</taxon>
        <taxon>Cyprinodontiformes</taxon>
        <taxon>Goodeidae</taxon>
        <taxon>Ataeniobius</taxon>
    </lineage>
</organism>
<evidence type="ECO:0000313" key="1">
    <source>
        <dbReference type="EMBL" id="MED6235255.1"/>
    </source>
</evidence>
<reference evidence="1 2" key="1">
    <citation type="submission" date="2021-07" db="EMBL/GenBank/DDBJ databases">
        <authorList>
            <person name="Palmer J.M."/>
        </authorList>
    </citation>
    <scope>NUCLEOTIDE SEQUENCE [LARGE SCALE GENOMIC DNA]</scope>
    <source>
        <strain evidence="1 2">AT_MEX2019</strain>
        <tissue evidence="1">Muscle</tissue>
    </source>
</reference>
<comment type="caution">
    <text evidence="1">The sequence shown here is derived from an EMBL/GenBank/DDBJ whole genome shotgun (WGS) entry which is preliminary data.</text>
</comment>
<dbReference type="EMBL" id="JAHUTI010010290">
    <property type="protein sequence ID" value="MED6235255.1"/>
    <property type="molecule type" value="Genomic_DNA"/>
</dbReference>
<name>A0ABU7ACF8_9TELE</name>
<dbReference type="Proteomes" id="UP001345963">
    <property type="component" value="Unassembled WGS sequence"/>
</dbReference>
<proteinExistence type="predicted"/>
<keyword evidence="2" id="KW-1185">Reference proteome</keyword>
<sequence length="74" mass="8423">MKWPRRIELVQCDGAMCHPQMALEDLTLRSHNASDKARRTNSSGALARVMQQEQTESATRVQFSIGMELTLNYI</sequence>